<feature type="compositionally biased region" description="Basic and acidic residues" evidence="1">
    <location>
        <begin position="60"/>
        <end position="81"/>
    </location>
</feature>
<name>A0AA35KVK7_9SAUR</name>
<protein>
    <submittedName>
        <fullName evidence="2">Uncharacterized protein</fullName>
    </submittedName>
</protein>
<dbReference type="EMBL" id="OX395134">
    <property type="protein sequence ID" value="CAI5784128.1"/>
    <property type="molecule type" value="Genomic_DNA"/>
</dbReference>
<accession>A0AA35KVK7</accession>
<sequence length="98" mass="10734">MGRDAPSKSPALKGPSRTGGAPAAKSSEGQDHHQNGQIQTQPEPEPNSPKEAKGQPSEWIWKEAGKATWEEERKGERSSQKRERKKTLNDSLSCVLCP</sequence>
<organism evidence="2 3">
    <name type="scientific">Podarcis lilfordi</name>
    <name type="common">Lilford's wall lizard</name>
    <dbReference type="NCBI Taxonomy" id="74358"/>
    <lineage>
        <taxon>Eukaryota</taxon>
        <taxon>Metazoa</taxon>
        <taxon>Chordata</taxon>
        <taxon>Craniata</taxon>
        <taxon>Vertebrata</taxon>
        <taxon>Euteleostomi</taxon>
        <taxon>Lepidosauria</taxon>
        <taxon>Squamata</taxon>
        <taxon>Bifurcata</taxon>
        <taxon>Unidentata</taxon>
        <taxon>Episquamata</taxon>
        <taxon>Laterata</taxon>
        <taxon>Lacertibaenia</taxon>
        <taxon>Lacertidae</taxon>
        <taxon>Podarcis</taxon>
    </lineage>
</organism>
<reference evidence="2" key="1">
    <citation type="submission" date="2022-12" db="EMBL/GenBank/DDBJ databases">
        <authorList>
            <person name="Alioto T."/>
            <person name="Alioto T."/>
            <person name="Gomez Garrido J."/>
        </authorList>
    </citation>
    <scope>NUCLEOTIDE SEQUENCE</scope>
</reference>
<dbReference type="AlphaFoldDB" id="A0AA35KVK7"/>
<feature type="region of interest" description="Disordered" evidence="1">
    <location>
        <begin position="1"/>
        <end position="98"/>
    </location>
</feature>
<gene>
    <name evidence="2" type="ORF">PODLI_1B000377</name>
</gene>
<dbReference type="Proteomes" id="UP001178461">
    <property type="component" value="Chromosome 9"/>
</dbReference>
<evidence type="ECO:0000313" key="2">
    <source>
        <dbReference type="EMBL" id="CAI5784128.1"/>
    </source>
</evidence>
<evidence type="ECO:0000256" key="1">
    <source>
        <dbReference type="SAM" id="MobiDB-lite"/>
    </source>
</evidence>
<keyword evidence="3" id="KW-1185">Reference proteome</keyword>
<evidence type="ECO:0000313" key="3">
    <source>
        <dbReference type="Proteomes" id="UP001178461"/>
    </source>
</evidence>
<proteinExistence type="predicted"/>